<organism evidence="3 4">
    <name type="scientific">Candidatus Borkfalkia avistercoris</name>
    <dbReference type="NCBI Taxonomy" id="2838504"/>
    <lineage>
        <taxon>Bacteria</taxon>
        <taxon>Bacillati</taxon>
        <taxon>Bacillota</taxon>
        <taxon>Clostridia</taxon>
        <taxon>Christensenellales</taxon>
        <taxon>Christensenellaceae</taxon>
        <taxon>Candidatus Borkfalkia</taxon>
    </lineage>
</organism>
<evidence type="ECO:0000313" key="3">
    <source>
        <dbReference type="EMBL" id="HIZ03922.1"/>
    </source>
</evidence>
<dbReference type="SUPFAM" id="SSF52266">
    <property type="entry name" value="SGNH hydrolase"/>
    <property type="match status" value="1"/>
</dbReference>
<evidence type="ECO:0000259" key="2">
    <source>
        <dbReference type="Pfam" id="PF03629"/>
    </source>
</evidence>
<dbReference type="GO" id="GO:0016787">
    <property type="term" value="F:hydrolase activity"/>
    <property type="evidence" value="ECO:0007669"/>
    <property type="project" value="UniProtKB-KW"/>
</dbReference>
<dbReference type="EMBL" id="DXCL01000039">
    <property type="protein sequence ID" value="HIZ03922.1"/>
    <property type="molecule type" value="Genomic_DNA"/>
</dbReference>
<evidence type="ECO:0000256" key="1">
    <source>
        <dbReference type="ARBA" id="ARBA00022801"/>
    </source>
</evidence>
<dbReference type="Pfam" id="PF03629">
    <property type="entry name" value="SASA"/>
    <property type="match status" value="1"/>
</dbReference>
<accession>A0A9D2CZV0</accession>
<evidence type="ECO:0000313" key="4">
    <source>
        <dbReference type="Proteomes" id="UP000824132"/>
    </source>
</evidence>
<protein>
    <submittedName>
        <fullName evidence="3">Sialate O-acetylesterase</fullName>
    </submittedName>
</protein>
<dbReference type="InterPro" id="IPR005181">
    <property type="entry name" value="SASA"/>
</dbReference>
<sequence>MSDVLIFGGQSNMQGQSECRPAAVAATGILEYKYLKNAAIPLCDPAGEDIGEQLLAAHEGHGTLLPAFCRAYRRMCGADVLAVHAAKGATKIADWQRTGQRYKTALQKITGGIRFAEENLAGADRIFYIWLQGESDALAGTSEEEYLCRLKEYREALCEDAGIDVFCIIRVGYFTADGINDVAIMRAQDAAARQEGFLMLTDVAARLSKDARFLNPHAAGHFNNRGLRLLGGIAGRALGRYAARFQKS</sequence>
<dbReference type="InterPro" id="IPR036514">
    <property type="entry name" value="SGNH_hydro_sf"/>
</dbReference>
<dbReference type="Proteomes" id="UP000824132">
    <property type="component" value="Unassembled WGS sequence"/>
</dbReference>
<proteinExistence type="predicted"/>
<name>A0A9D2CZV0_9FIRM</name>
<dbReference type="Gene3D" id="3.40.50.1110">
    <property type="entry name" value="SGNH hydrolase"/>
    <property type="match status" value="1"/>
</dbReference>
<reference evidence="3" key="2">
    <citation type="submission" date="2021-04" db="EMBL/GenBank/DDBJ databases">
        <authorList>
            <person name="Gilroy R."/>
        </authorList>
    </citation>
    <scope>NUCLEOTIDE SEQUENCE</scope>
    <source>
        <strain evidence="3">CHK187-5294</strain>
    </source>
</reference>
<keyword evidence="1" id="KW-0378">Hydrolase</keyword>
<comment type="caution">
    <text evidence="3">The sequence shown here is derived from an EMBL/GenBank/DDBJ whole genome shotgun (WGS) entry which is preliminary data.</text>
</comment>
<reference evidence="3" key="1">
    <citation type="journal article" date="2021" name="PeerJ">
        <title>Extensive microbial diversity within the chicken gut microbiome revealed by metagenomics and culture.</title>
        <authorList>
            <person name="Gilroy R."/>
            <person name="Ravi A."/>
            <person name="Getino M."/>
            <person name="Pursley I."/>
            <person name="Horton D.L."/>
            <person name="Alikhan N.F."/>
            <person name="Baker D."/>
            <person name="Gharbi K."/>
            <person name="Hall N."/>
            <person name="Watson M."/>
            <person name="Adriaenssens E.M."/>
            <person name="Foster-Nyarko E."/>
            <person name="Jarju S."/>
            <person name="Secka A."/>
            <person name="Antonio M."/>
            <person name="Oren A."/>
            <person name="Chaudhuri R.R."/>
            <person name="La Ragione R."/>
            <person name="Hildebrand F."/>
            <person name="Pallen M.J."/>
        </authorList>
    </citation>
    <scope>NUCLEOTIDE SEQUENCE</scope>
    <source>
        <strain evidence="3">CHK187-5294</strain>
    </source>
</reference>
<feature type="domain" description="Sialate O-acetylesterase" evidence="2">
    <location>
        <begin position="3"/>
        <end position="231"/>
    </location>
</feature>
<dbReference type="AlphaFoldDB" id="A0A9D2CZV0"/>
<gene>
    <name evidence="3" type="ORF">H9727_06505</name>
</gene>